<evidence type="ECO:0000313" key="4">
    <source>
        <dbReference type="Proteomes" id="UP000199301"/>
    </source>
</evidence>
<dbReference type="EMBL" id="FNKO01000002">
    <property type="protein sequence ID" value="SDR02947.1"/>
    <property type="molecule type" value="Genomic_DNA"/>
</dbReference>
<reference evidence="4" key="1">
    <citation type="submission" date="2016-10" db="EMBL/GenBank/DDBJ databases">
        <authorList>
            <person name="Varghese N."/>
            <person name="Submissions S."/>
        </authorList>
    </citation>
    <scope>NUCLEOTIDE SEQUENCE [LARGE SCALE GENOMIC DNA]</scope>
    <source>
        <strain evidence="4">DSM 45459</strain>
    </source>
</reference>
<feature type="transmembrane region" description="Helical" evidence="2">
    <location>
        <begin position="135"/>
        <end position="156"/>
    </location>
</feature>
<proteinExistence type="predicted"/>
<feature type="compositionally biased region" description="Basic residues" evidence="1">
    <location>
        <begin position="123"/>
        <end position="132"/>
    </location>
</feature>
<gene>
    <name evidence="3" type="ORF">SAMN04489718_3164</name>
</gene>
<keyword evidence="2" id="KW-0472">Membrane</keyword>
<sequence length="282" mass="29627">MSGEELSAGTPRDPDRSPDVLAELHADALDEETAGRIASAARTDPEAGAVLTALENTRTELAGRPALEMPEEVAARIENSLAAEPLPPPAAETDRQEHPAAEPEQPEQPLPDNVAPIGGARGRGSRRSRRSRRRAFAVGSSLVAAAAVLLAVVLTVQPNQPRREETRADDTTAAQPPEGEEPSPLALTGDRVELDGQQLQQVLSSEQYVDSLVDPQRLLTCLRANGIEDGSPIGAREISFNGRRAQLMVLSTGEIGQFRLLAVGPGCGPGNPATLSDTVVGG</sequence>
<dbReference type="OrthoDB" id="4566632at2"/>
<evidence type="ECO:0000313" key="3">
    <source>
        <dbReference type="EMBL" id="SDR02947.1"/>
    </source>
</evidence>
<keyword evidence="4" id="KW-1185">Reference proteome</keyword>
<name>A0A1H1FPU8_9ACTN</name>
<dbReference type="RefSeq" id="WP_092525091.1">
    <property type="nucleotide sequence ID" value="NZ_FNKO01000002.1"/>
</dbReference>
<keyword evidence="2" id="KW-0812">Transmembrane</keyword>
<dbReference type="AlphaFoldDB" id="A0A1H1FPU8"/>
<accession>A0A1H1FPU8</accession>
<evidence type="ECO:0008006" key="5">
    <source>
        <dbReference type="Google" id="ProtNLM"/>
    </source>
</evidence>
<evidence type="ECO:0000256" key="2">
    <source>
        <dbReference type="SAM" id="Phobius"/>
    </source>
</evidence>
<keyword evidence="2" id="KW-1133">Transmembrane helix</keyword>
<dbReference type="Proteomes" id="UP000199301">
    <property type="component" value="Unassembled WGS sequence"/>
</dbReference>
<organism evidence="3 4">
    <name type="scientific">Actinopolyspora saharensis</name>
    <dbReference type="NCBI Taxonomy" id="995062"/>
    <lineage>
        <taxon>Bacteria</taxon>
        <taxon>Bacillati</taxon>
        <taxon>Actinomycetota</taxon>
        <taxon>Actinomycetes</taxon>
        <taxon>Actinopolysporales</taxon>
        <taxon>Actinopolysporaceae</taxon>
        <taxon>Actinopolyspora</taxon>
    </lineage>
</organism>
<evidence type="ECO:0000256" key="1">
    <source>
        <dbReference type="SAM" id="MobiDB-lite"/>
    </source>
</evidence>
<feature type="compositionally biased region" description="Basic and acidic residues" evidence="1">
    <location>
        <begin position="161"/>
        <end position="170"/>
    </location>
</feature>
<protein>
    <recommendedName>
        <fullName evidence="5">Anti-sigma-M factor RsmA</fullName>
    </recommendedName>
</protein>
<feature type="region of interest" description="Disordered" evidence="1">
    <location>
        <begin position="76"/>
        <end position="132"/>
    </location>
</feature>
<feature type="compositionally biased region" description="Basic and acidic residues" evidence="1">
    <location>
        <begin position="92"/>
        <end position="101"/>
    </location>
</feature>
<dbReference type="STRING" id="995062.SAMN04489718_3164"/>
<feature type="region of interest" description="Disordered" evidence="1">
    <location>
        <begin position="160"/>
        <end position="187"/>
    </location>
</feature>